<dbReference type="Proteomes" id="UP001652660">
    <property type="component" value="Chromosome 2e"/>
</dbReference>
<dbReference type="PANTHER" id="PTHR35218">
    <property type="entry name" value="RNASE H DOMAIN-CONTAINING PROTEIN"/>
    <property type="match status" value="1"/>
</dbReference>
<dbReference type="Pfam" id="PF03372">
    <property type="entry name" value="Exo_endo_phos"/>
    <property type="match status" value="1"/>
</dbReference>
<evidence type="ECO:0000313" key="2">
    <source>
        <dbReference type="Proteomes" id="UP001652660"/>
    </source>
</evidence>
<feature type="domain" description="Endonuclease/exonuclease/phosphatase" evidence="1">
    <location>
        <begin position="5"/>
        <end position="225"/>
    </location>
</feature>
<reference evidence="3" key="1">
    <citation type="submission" date="2025-08" db="UniProtKB">
        <authorList>
            <consortium name="RefSeq"/>
        </authorList>
    </citation>
    <scope>IDENTIFICATION</scope>
    <source>
        <tissue evidence="3">Leaves</tissue>
    </source>
</reference>
<dbReference type="PANTHER" id="PTHR35218:SF9">
    <property type="entry name" value="ENDONUCLEASE_EXONUCLEASE_PHOSPHATASE DOMAIN-CONTAINING PROTEIN"/>
    <property type="match status" value="1"/>
</dbReference>
<dbReference type="InterPro" id="IPR005135">
    <property type="entry name" value="Endo/exonuclease/phosphatase"/>
</dbReference>
<proteinExistence type="predicted"/>
<organism evidence="2 3">
    <name type="scientific">Coffea arabica</name>
    <name type="common">Arabian coffee</name>
    <dbReference type="NCBI Taxonomy" id="13443"/>
    <lineage>
        <taxon>Eukaryota</taxon>
        <taxon>Viridiplantae</taxon>
        <taxon>Streptophyta</taxon>
        <taxon>Embryophyta</taxon>
        <taxon>Tracheophyta</taxon>
        <taxon>Spermatophyta</taxon>
        <taxon>Magnoliopsida</taxon>
        <taxon>eudicotyledons</taxon>
        <taxon>Gunneridae</taxon>
        <taxon>Pentapetalae</taxon>
        <taxon>asterids</taxon>
        <taxon>lamiids</taxon>
        <taxon>Gentianales</taxon>
        <taxon>Rubiaceae</taxon>
        <taxon>Ixoroideae</taxon>
        <taxon>Gardenieae complex</taxon>
        <taxon>Bertiereae - Coffeeae clade</taxon>
        <taxon>Coffeeae</taxon>
        <taxon>Coffea</taxon>
    </lineage>
</organism>
<dbReference type="SUPFAM" id="SSF56219">
    <property type="entry name" value="DNase I-like"/>
    <property type="match status" value="1"/>
</dbReference>
<evidence type="ECO:0000259" key="1">
    <source>
        <dbReference type="Pfam" id="PF03372"/>
    </source>
</evidence>
<sequence length="423" mass="49808">MKTLVWNCRGVGGPLTIPQLKEMIYLHFPSIVFLSETKNKKTVMEKVKRQLKFDQCYVVEPVGKAGGLTLFWKEEVQVESITDGNFFIEVKIKDLEAKCEWWLVGVYASTDENIRKEQWRKIEEKKKDWGDLWILVGDFNDIRSGEEKWGGRVRAEGSYREFNRFIKENDLVDIAFEGKPWTWCNHWEGEGEVRERLDRCLGSVNWFQLFAKAVCIHQETEASDHSFLILDTIPNQRKTKRRFYFDQRWARNGESKGIIEAAWGKEQKGSRMFKVMRKIKECRMALLIWNRKLRMNSGMKMEQIKKKMQELKVSDGDGIRGQLVDMKLQLSKAYKEEELYWSQKARCRWLQEGDKNTAYFHASVMATRKKNKITALQRSNGEWCETEQEVTNEICSYYQQLLTTANPEQEQDVTQGVPNTISR</sequence>
<dbReference type="Gene3D" id="3.60.10.10">
    <property type="entry name" value="Endonuclease/exonuclease/phosphatase"/>
    <property type="match status" value="1"/>
</dbReference>
<name>A0ABM4WP41_COFAR</name>
<keyword evidence="2" id="KW-1185">Reference proteome</keyword>
<dbReference type="InterPro" id="IPR036691">
    <property type="entry name" value="Endo/exonu/phosph_ase_sf"/>
</dbReference>
<dbReference type="RefSeq" id="XP_071933550.1">
    <property type="nucleotide sequence ID" value="XM_072077449.1"/>
</dbReference>
<dbReference type="GeneID" id="140036151"/>
<protein>
    <recommendedName>
        <fullName evidence="1">Endonuclease/exonuclease/phosphatase domain-containing protein</fullName>
    </recommendedName>
</protein>
<evidence type="ECO:0000313" key="3">
    <source>
        <dbReference type="RefSeq" id="XP_071933550.1"/>
    </source>
</evidence>
<accession>A0ABM4WP41</accession>
<gene>
    <name evidence="3" type="primary">LOC140036151</name>
</gene>